<dbReference type="PANTHER" id="PTHR21119:SF5">
    <property type="entry name" value="C2 DOMAIN-CONTAINING PROTEIN"/>
    <property type="match status" value="1"/>
</dbReference>
<dbReference type="SUPFAM" id="SSF49562">
    <property type="entry name" value="C2 domain (Calcium/lipid-binding domain, CaLB)"/>
    <property type="match status" value="1"/>
</dbReference>
<dbReference type="InterPro" id="IPR035892">
    <property type="entry name" value="C2_domain_sf"/>
</dbReference>
<evidence type="ECO:0000313" key="8">
    <source>
        <dbReference type="WBParaSite" id="PgR074X_g045_t01"/>
    </source>
</evidence>
<dbReference type="InterPro" id="IPR000008">
    <property type="entry name" value="C2_dom"/>
</dbReference>
<feature type="region of interest" description="Disordered" evidence="3">
    <location>
        <begin position="679"/>
        <end position="716"/>
    </location>
</feature>
<dbReference type="SMART" id="SM00239">
    <property type="entry name" value="C2"/>
    <property type="match status" value="1"/>
</dbReference>
<feature type="transmembrane region" description="Helical" evidence="4">
    <location>
        <begin position="12"/>
        <end position="28"/>
    </location>
</feature>
<feature type="domain" description="Phorbol-ester/DAG-type" evidence="6">
    <location>
        <begin position="765"/>
        <end position="816"/>
    </location>
</feature>
<dbReference type="InterPro" id="IPR046349">
    <property type="entry name" value="C1-like_sf"/>
</dbReference>
<organism evidence="7 8">
    <name type="scientific">Parascaris univalens</name>
    <name type="common">Nematode worm</name>
    <dbReference type="NCBI Taxonomy" id="6257"/>
    <lineage>
        <taxon>Eukaryota</taxon>
        <taxon>Metazoa</taxon>
        <taxon>Ecdysozoa</taxon>
        <taxon>Nematoda</taxon>
        <taxon>Chromadorea</taxon>
        <taxon>Rhabditida</taxon>
        <taxon>Spirurina</taxon>
        <taxon>Ascaridomorpha</taxon>
        <taxon>Ascaridoidea</taxon>
        <taxon>Ascarididae</taxon>
        <taxon>Parascaris</taxon>
    </lineage>
</organism>
<evidence type="ECO:0000313" key="7">
    <source>
        <dbReference type="Proteomes" id="UP000887569"/>
    </source>
</evidence>
<keyword evidence="4" id="KW-0812">Transmembrane</keyword>
<evidence type="ECO:0000259" key="6">
    <source>
        <dbReference type="PROSITE" id="PS50081"/>
    </source>
</evidence>
<feature type="compositionally biased region" description="Polar residues" evidence="3">
    <location>
        <begin position="610"/>
        <end position="625"/>
    </location>
</feature>
<evidence type="ECO:0000256" key="3">
    <source>
        <dbReference type="SAM" id="MobiDB-lite"/>
    </source>
</evidence>
<dbReference type="PROSITE" id="PS00479">
    <property type="entry name" value="ZF_DAG_PE_1"/>
    <property type="match status" value="1"/>
</dbReference>
<keyword evidence="1" id="KW-0479">Metal-binding</keyword>
<dbReference type="InterPro" id="IPR002219">
    <property type="entry name" value="PKC_DAG/PE"/>
</dbReference>
<dbReference type="CDD" id="cd20831">
    <property type="entry name" value="C1_dGM13116p-like"/>
    <property type="match status" value="1"/>
</dbReference>
<keyword evidence="2" id="KW-0862">Zinc</keyword>
<accession>A0A915BZZ7</accession>
<sequence>RSAAVGMDGFSWLILSWVIVGALCYFALNKLGAPQSEGTLTSSPTYSTASRSQTSEWTNELLAWLYNNLRRVPEPLEAWISSLNEAAKKVSSPSNCEILFEGFGNNSAVKTSPKVSSIRVEQGPKDHLTVKSTIDVAEVNLKLVSSQRVDDRLLVSNFDAKIRDLHGEIEARLACIANQIYVMGCFSGRPELDIQLTNTDSSSAGEVNSAVVEAAIRRCLVSAVTNVSLSEMMSPLARHHQQPEECTASAVVAPVQEMMKRLNQPHMISSAANVNTFGSAQPNKLRVKVIRAQRLGKEIDVNQPYVVVEMDEPAQKYTTTKGLNMSPYWEESFEFNLTPASEEILFEIYEGVQTTHDGEQRFLGLAIVGFEELKRSAESVHTFTLQGRPYRNDSVSGTLTVQFDFYYDPSVSTLGQQVDQVVVHGSDGSEFRETLSTSKRPIYDPHDSLEGRDVIPTKTTTVSVKAVSQQLKEKPLISSLHGSMESAMDSATAKVLDQTFPRRYPDEGYESQKYEGPLFTNIQQNQSAHVTQSSYATAQSSHPTQATHVNQPAHTISQAQTTQPQHPQPGKTAQLIQVSHPKQPSEPTEHTQPHSPTYLEQRATIAKAVTTQPEEPIITSAQDLTRPSRDRLKKQRVDGQKPEKRDRSFFDELKDRLSWKKSKRRAKSFDLANEDLEEAVSLPPSRDQSRTRLSEKQISRSHHETSSVGEKSGMSSKSLYQHSTLVLETTKDGKKRYYLIPPSIVDEPAAGRLMKHGKKLHIYNEHTFVAVKLRGGTVCNVCHHRIARSFSKQAYQCRDCRLVCHKTCHYKTESYCTASTVSKLEISKDVDWPHFLQHYQFEEYISADGV</sequence>
<dbReference type="Gene3D" id="3.30.60.20">
    <property type="match status" value="1"/>
</dbReference>
<evidence type="ECO:0000256" key="4">
    <source>
        <dbReference type="SAM" id="Phobius"/>
    </source>
</evidence>
<evidence type="ECO:0000256" key="1">
    <source>
        <dbReference type="ARBA" id="ARBA00022723"/>
    </source>
</evidence>
<feature type="region of interest" description="Disordered" evidence="3">
    <location>
        <begin position="610"/>
        <end position="649"/>
    </location>
</feature>
<dbReference type="PROSITE" id="PS50004">
    <property type="entry name" value="C2"/>
    <property type="match status" value="1"/>
</dbReference>
<evidence type="ECO:0000256" key="2">
    <source>
        <dbReference type="ARBA" id="ARBA00022833"/>
    </source>
</evidence>
<keyword evidence="4" id="KW-1133">Transmembrane helix</keyword>
<feature type="compositionally biased region" description="Basic and acidic residues" evidence="3">
    <location>
        <begin position="626"/>
        <end position="649"/>
    </location>
</feature>
<dbReference type="SUPFAM" id="SSF57889">
    <property type="entry name" value="Cysteine-rich domain"/>
    <property type="match status" value="1"/>
</dbReference>
<dbReference type="Pfam" id="PF00168">
    <property type="entry name" value="C2"/>
    <property type="match status" value="1"/>
</dbReference>
<reference evidence="8" key="1">
    <citation type="submission" date="2022-11" db="UniProtKB">
        <authorList>
            <consortium name="WormBaseParasite"/>
        </authorList>
    </citation>
    <scope>IDENTIFICATION</scope>
</reference>
<dbReference type="WBParaSite" id="PgR074X_g045_t01">
    <property type="protein sequence ID" value="PgR074X_g045_t01"/>
    <property type="gene ID" value="PgR074X_g045"/>
</dbReference>
<keyword evidence="7" id="KW-1185">Reference proteome</keyword>
<dbReference type="InterPro" id="IPR039934">
    <property type="entry name" value="C2CD2/C2CD2L"/>
</dbReference>
<dbReference type="PANTHER" id="PTHR21119">
    <property type="entry name" value="C2 DOMAIN-CONTAINING PROTEIN"/>
    <property type="match status" value="1"/>
</dbReference>
<dbReference type="Gene3D" id="2.60.40.150">
    <property type="entry name" value="C2 domain"/>
    <property type="match status" value="1"/>
</dbReference>
<dbReference type="SMART" id="SM00109">
    <property type="entry name" value="C1"/>
    <property type="match status" value="1"/>
</dbReference>
<dbReference type="Proteomes" id="UP000887569">
    <property type="component" value="Unplaced"/>
</dbReference>
<evidence type="ECO:0000259" key="5">
    <source>
        <dbReference type="PROSITE" id="PS50004"/>
    </source>
</evidence>
<name>A0A915BZZ7_PARUN</name>
<dbReference type="GO" id="GO:0046872">
    <property type="term" value="F:metal ion binding"/>
    <property type="evidence" value="ECO:0007669"/>
    <property type="project" value="UniProtKB-KW"/>
</dbReference>
<feature type="compositionally biased region" description="Low complexity" evidence="3">
    <location>
        <begin position="558"/>
        <end position="572"/>
    </location>
</feature>
<keyword evidence="4" id="KW-0472">Membrane</keyword>
<feature type="compositionally biased region" description="Polar residues" evidence="3">
    <location>
        <begin position="706"/>
        <end position="716"/>
    </location>
</feature>
<feature type="region of interest" description="Disordered" evidence="3">
    <location>
        <begin position="526"/>
        <end position="596"/>
    </location>
</feature>
<feature type="compositionally biased region" description="Basic and acidic residues" evidence="3">
    <location>
        <begin position="687"/>
        <end position="705"/>
    </location>
</feature>
<protein>
    <submittedName>
        <fullName evidence="8">Uncharacterized protein</fullName>
    </submittedName>
</protein>
<feature type="compositionally biased region" description="Polar residues" evidence="3">
    <location>
        <begin position="574"/>
        <end position="586"/>
    </location>
</feature>
<feature type="domain" description="C2" evidence="5">
    <location>
        <begin position="261"/>
        <end position="383"/>
    </location>
</feature>
<feature type="compositionally biased region" description="Polar residues" evidence="3">
    <location>
        <begin position="526"/>
        <end position="557"/>
    </location>
</feature>
<dbReference type="AlphaFoldDB" id="A0A915BZZ7"/>
<proteinExistence type="predicted"/>
<dbReference type="Pfam" id="PF00130">
    <property type="entry name" value="C1_1"/>
    <property type="match status" value="1"/>
</dbReference>
<dbReference type="PROSITE" id="PS50081">
    <property type="entry name" value="ZF_DAG_PE_2"/>
    <property type="match status" value="1"/>
</dbReference>